<dbReference type="InterPro" id="IPR008780">
    <property type="entry name" value="Plasmodium_Vir"/>
</dbReference>
<reference evidence="4 5" key="1">
    <citation type="submission" date="2016-05" db="EMBL/GenBank/DDBJ databases">
        <authorList>
            <person name="Naeem Raeece"/>
        </authorList>
    </citation>
    <scope>NUCLEOTIDE SEQUENCE [LARGE SCALE GENOMIC DNA]</scope>
</reference>
<name>A0A1A8X1G1_PLAOA</name>
<dbReference type="Proteomes" id="UP000078546">
    <property type="component" value="Unassembled WGS sequence"/>
</dbReference>
<dbReference type="Proteomes" id="UP000078560">
    <property type="component" value="Unassembled WGS sequence"/>
</dbReference>
<dbReference type="AlphaFoldDB" id="A0A1A8X1G1"/>
<dbReference type="Pfam" id="PF05795">
    <property type="entry name" value="Plasmodium_Vir"/>
    <property type="match status" value="1"/>
</dbReference>
<organism evidence="3 4">
    <name type="scientific">Plasmodium ovale curtisi</name>
    <dbReference type="NCBI Taxonomy" id="864141"/>
    <lineage>
        <taxon>Eukaryota</taxon>
        <taxon>Sar</taxon>
        <taxon>Alveolata</taxon>
        <taxon>Apicomplexa</taxon>
        <taxon>Aconoidasida</taxon>
        <taxon>Haemosporida</taxon>
        <taxon>Plasmodiidae</taxon>
        <taxon>Plasmodium</taxon>
        <taxon>Plasmodium (Plasmodium)</taxon>
    </lineage>
</organism>
<keyword evidence="1" id="KW-1133">Transmembrane helix</keyword>
<reference evidence="3" key="2">
    <citation type="submission" date="2016-05" db="EMBL/GenBank/DDBJ databases">
        <authorList>
            <person name="Lavstsen T."/>
            <person name="Jespersen J.S."/>
        </authorList>
    </citation>
    <scope>NUCLEOTIDE SEQUENCE [LARGE SCALE GENOMIC DNA]</scope>
</reference>
<sequence>MGKEEEDTEEAEEIENYVAGEDYYSSISSFHEYTKNFNAAPSNSNTENHEVQCEHISTECFHSADFVNLCKLVAKYLDLIKSNYSDDDRVPCKYLNYILNSNKEFNKFSNYTGSKLFNAYKQLSIKLNTCTSHIEYIEKEDVLEKLIKLYNLQDALNQIEKSIETSDTKLCEHGKQFAAHHENYKYTCYEYDMDGFCIQLKSFEQTFFQKMKDENCPEIQKTLEYIIENSRTPSYIVPSIMILVTPLILFILYKFTPFGYWINHHLRNKKNIMKNLTEDTISLQDTRKHKLSETNCKFNIKYHSLENS</sequence>
<evidence type="ECO:0000313" key="2">
    <source>
        <dbReference type="EMBL" id="SBS89364.1"/>
    </source>
</evidence>
<feature type="transmembrane region" description="Helical" evidence="1">
    <location>
        <begin position="235"/>
        <end position="253"/>
    </location>
</feature>
<protein>
    <submittedName>
        <fullName evidence="3">PIR Superfamily Protein</fullName>
    </submittedName>
</protein>
<dbReference type="EMBL" id="FLQV01001121">
    <property type="protein sequence ID" value="SBS99067.1"/>
    <property type="molecule type" value="Genomic_DNA"/>
</dbReference>
<gene>
    <name evidence="3" type="ORF">POVCU1_050540</name>
    <name evidence="2" type="ORF">POVCU2_0054020</name>
</gene>
<keyword evidence="1" id="KW-0812">Transmembrane</keyword>
<evidence type="ECO:0000256" key="1">
    <source>
        <dbReference type="SAM" id="Phobius"/>
    </source>
</evidence>
<dbReference type="EMBL" id="FLQU01000719">
    <property type="protein sequence ID" value="SBS89364.1"/>
    <property type="molecule type" value="Genomic_DNA"/>
</dbReference>
<proteinExistence type="predicted"/>
<accession>A0A1A8X1G1</accession>
<evidence type="ECO:0000313" key="5">
    <source>
        <dbReference type="Proteomes" id="UP000078560"/>
    </source>
</evidence>
<keyword evidence="1" id="KW-0472">Membrane</keyword>
<evidence type="ECO:0000313" key="3">
    <source>
        <dbReference type="EMBL" id="SBS99067.1"/>
    </source>
</evidence>
<evidence type="ECO:0000313" key="4">
    <source>
        <dbReference type="Proteomes" id="UP000078546"/>
    </source>
</evidence>